<keyword evidence="7" id="KW-1185">Reference proteome</keyword>
<dbReference type="OMA" id="LCKDYLV"/>
<evidence type="ECO:0000256" key="3">
    <source>
        <dbReference type="ARBA" id="ARBA00022723"/>
    </source>
</evidence>
<keyword evidence="4" id="KW-0378">Hydrolase</keyword>
<comment type="cofactor">
    <cofactor evidence="1">
        <name>Ca(2+)</name>
        <dbReference type="ChEBI" id="CHEBI:29108"/>
    </cofactor>
</comment>
<dbReference type="RefSeq" id="XP_038055883.1">
    <property type="nucleotide sequence ID" value="XM_038199955.1"/>
</dbReference>
<dbReference type="GO" id="GO:0005737">
    <property type="term" value="C:cytoplasm"/>
    <property type="evidence" value="ECO:0007669"/>
    <property type="project" value="TreeGrafter"/>
</dbReference>
<dbReference type="EnsemblMetazoa" id="XM_038199955.1">
    <property type="protein sequence ID" value="XP_038055883.1"/>
    <property type="gene ID" value="LOC119727878"/>
</dbReference>
<dbReference type="PANTHER" id="PTHR45953:SF1">
    <property type="entry name" value="IDURONATE 2-SULFATASE"/>
    <property type="match status" value="1"/>
</dbReference>
<evidence type="ECO:0000313" key="6">
    <source>
        <dbReference type="EnsemblMetazoa" id="XP_038055883.1"/>
    </source>
</evidence>
<feature type="domain" description="Sulfatase N-terminal" evidence="5">
    <location>
        <begin position="66"/>
        <end position="296"/>
    </location>
</feature>
<name>A0A913ZW53_PATMI</name>
<evidence type="ECO:0000256" key="2">
    <source>
        <dbReference type="ARBA" id="ARBA00008779"/>
    </source>
</evidence>
<proteinExistence type="inferred from homology"/>
<evidence type="ECO:0000313" key="7">
    <source>
        <dbReference type="Proteomes" id="UP000887568"/>
    </source>
</evidence>
<dbReference type="InterPro" id="IPR017850">
    <property type="entry name" value="Alkaline_phosphatase_core_sf"/>
</dbReference>
<keyword evidence="3" id="KW-0479">Metal-binding</keyword>
<dbReference type="OrthoDB" id="96314at2759"/>
<dbReference type="GeneID" id="119727878"/>
<dbReference type="GO" id="GO:0004423">
    <property type="term" value="F:iduronate-2-sulfatase activity"/>
    <property type="evidence" value="ECO:0007669"/>
    <property type="project" value="TreeGrafter"/>
</dbReference>
<evidence type="ECO:0000256" key="1">
    <source>
        <dbReference type="ARBA" id="ARBA00001913"/>
    </source>
</evidence>
<dbReference type="Gene3D" id="3.40.720.10">
    <property type="entry name" value="Alkaline Phosphatase, subunit A"/>
    <property type="match status" value="2"/>
</dbReference>
<dbReference type="PANTHER" id="PTHR45953">
    <property type="entry name" value="IDURONATE 2-SULFATASE"/>
    <property type="match status" value="1"/>
</dbReference>
<evidence type="ECO:0000256" key="4">
    <source>
        <dbReference type="ARBA" id="ARBA00022801"/>
    </source>
</evidence>
<accession>A0A913ZW53</accession>
<reference evidence="6" key="1">
    <citation type="submission" date="2022-11" db="UniProtKB">
        <authorList>
            <consortium name="EnsemblMetazoa"/>
        </authorList>
    </citation>
    <scope>IDENTIFICATION</scope>
</reference>
<dbReference type="InterPro" id="IPR000917">
    <property type="entry name" value="Sulfatase_N"/>
</dbReference>
<dbReference type="Pfam" id="PF00884">
    <property type="entry name" value="Sulfatase"/>
    <property type="match status" value="1"/>
</dbReference>
<evidence type="ECO:0000259" key="5">
    <source>
        <dbReference type="Pfam" id="PF00884"/>
    </source>
</evidence>
<dbReference type="AlphaFoldDB" id="A0A913ZW53"/>
<dbReference type="GO" id="GO:0046872">
    <property type="term" value="F:metal ion binding"/>
    <property type="evidence" value="ECO:0007669"/>
    <property type="project" value="UniProtKB-KW"/>
</dbReference>
<dbReference type="Proteomes" id="UP000887568">
    <property type="component" value="Unplaced"/>
</dbReference>
<comment type="similarity">
    <text evidence="2">Belongs to the sulfatase family.</text>
</comment>
<sequence length="451" mass="50690">MDKDRQLTPVCGKDNDFPYSWSVRPYHAPTLPYGYEKVCPGSDGRLHFNLLCPVNVSTQPLGSLPDIQTTDHILEIFKSLSKSRQEASAPHLPFFLGMGFHKPHISFRYPKEYLELYPLESVDKAPNAFYSQTQPQLLGTHSWMSDGGRTRLHSTCRFLTVPCPTNTMQAYYASTTYMDYELGRVLAGLEAAGFADDTIISFISDHGWQLGEHQEWSKFSNYATATRIPFMIHVPGITDTVKEGSKKPKFPLRDPFLEYKSTSRVRGKSNATRSREELVSDVLVELTDLFPTLTDLVKLPVPPLCPVNSSQVDTCVEGVSLVPVIIDTALNHSSRSSKSWKKAAFTQYPRPSDTPRPDSDQPSLANITIMGYSMITADGYHYTEWVGFNNVTCEMNWSDVHARELYILHSDPLEDTNVADVKTMNGLCKDYLVSFTKGGDMLYPNKSNNLP</sequence>
<dbReference type="SUPFAM" id="SSF53649">
    <property type="entry name" value="Alkaline phosphatase-like"/>
    <property type="match status" value="1"/>
</dbReference>
<organism evidence="6 7">
    <name type="scientific">Patiria miniata</name>
    <name type="common">Bat star</name>
    <name type="synonym">Asterina miniata</name>
    <dbReference type="NCBI Taxonomy" id="46514"/>
    <lineage>
        <taxon>Eukaryota</taxon>
        <taxon>Metazoa</taxon>
        <taxon>Echinodermata</taxon>
        <taxon>Eleutherozoa</taxon>
        <taxon>Asterozoa</taxon>
        <taxon>Asteroidea</taxon>
        <taxon>Valvatacea</taxon>
        <taxon>Valvatida</taxon>
        <taxon>Asterinidae</taxon>
        <taxon>Patiria</taxon>
    </lineage>
</organism>
<protein>
    <recommendedName>
        <fullName evidence="5">Sulfatase N-terminal domain-containing protein</fullName>
    </recommendedName>
</protein>